<dbReference type="RefSeq" id="WP_195035685.1">
    <property type="nucleotide sequence ID" value="NZ_JADLRE010000026.1"/>
</dbReference>
<sequence length="529" mass="59026">MLEKVTIHNFKIFREFSLEFNPDVNIIVGDNEAGKSTILEAIGIAMSGRMHGRQISSELTPHIFNQAAVAEYAQLINSGIPKDLPEIIIELFMRSCPETAKLKGTNNRNREDAAGIQVRIAYDPDYASEYQEFIQSGNVSSLPVEFYTVQWTSFAGHPMTPRSVPVAASMINADRIRLHSGADYYLSQIINNSLDDKQRVALTRAYRELQGMFSSNASISAINDALNSTRGELSDKSLSLAVDFSQRAGWESGLVPHLDQLPFAHVGAGEQNILKILLAISRKLEDSHIVLIEEPENHLSFSTLNKLIKKIEDKCVGRQIFITTHSSFVLNKLGLANLILLRNQKVAKLTDLSSGTQDFFMKLSGYDTLRLVLAKKMIVVEGDSDELVVQRAYRDLRGCLPIQDGVDVMDVDGLTAPRYVEIAALLNADIHVVTDNDKDIEKVDGKFVEWAANRHVHIHRGDDPDLPSLEENMIAMNGLEVMNAILGKSYDSEESLLKYMKREKTDCALAIFSTPETVKMPEYILESVR</sequence>
<evidence type="ECO:0000259" key="1">
    <source>
        <dbReference type="Pfam" id="PF13304"/>
    </source>
</evidence>
<dbReference type="InterPro" id="IPR051396">
    <property type="entry name" value="Bact_Antivir_Def_Nuclease"/>
</dbReference>
<comment type="caution">
    <text evidence="4">The sequence shown here is derived from an EMBL/GenBank/DDBJ whole genome shotgun (WGS) entry which is preliminary data.</text>
</comment>
<dbReference type="Gene3D" id="3.40.50.300">
    <property type="entry name" value="P-loop containing nucleotide triphosphate hydrolases"/>
    <property type="match status" value="2"/>
</dbReference>
<dbReference type="Proteomes" id="UP000807309">
    <property type="component" value="Unassembled WGS sequence"/>
</dbReference>
<organism evidence="4 5">
    <name type="scientific">Nocardia abscessus</name>
    <dbReference type="NCBI Taxonomy" id="120957"/>
    <lineage>
        <taxon>Bacteria</taxon>
        <taxon>Bacillati</taxon>
        <taxon>Actinomycetota</taxon>
        <taxon>Actinomycetes</taxon>
        <taxon>Mycobacteriales</taxon>
        <taxon>Nocardiaceae</taxon>
        <taxon>Nocardia</taxon>
    </lineage>
</organism>
<proteinExistence type="predicted"/>
<dbReference type="InterPro" id="IPR034139">
    <property type="entry name" value="TOPRIM_OLD"/>
</dbReference>
<dbReference type="Pfam" id="PF13476">
    <property type="entry name" value="AAA_23"/>
    <property type="match status" value="1"/>
</dbReference>
<gene>
    <name evidence="4" type="ORF">IU470_27320</name>
</gene>
<feature type="domain" description="ATPase AAA-type core" evidence="1">
    <location>
        <begin position="256"/>
        <end position="331"/>
    </location>
</feature>
<dbReference type="InterPro" id="IPR038729">
    <property type="entry name" value="Rad50/SbcC_AAA"/>
</dbReference>
<reference evidence="4 5" key="1">
    <citation type="submission" date="2020-10" db="EMBL/GenBank/DDBJ databases">
        <title>Identification of Nocardia species via Next-generation sequencing and recognition of intraspecies genetic diversity.</title>
        <authorList>
            <person name="Li P."/>
            <person name="Li P."/>
            <person name="Lu B."/>
        </authorList>
    </citation>
    <scope>NUCLEOTIDE SEQUENCE [LARGE SCALE GENOMIC DNA]</scope>
    <source>
        <strain evidence="4 5">N-11</strain>
    </source>
</reference>
<evidence type="ECO:0000313" key="4">
    <source>
        <dbReference type="EMBL" id="MBF6228799.1"/>
    </source>
</evidence>
<dbReference type="EMBL" id="JADLRE010000026">
    <property type="protein sequence ID" value="MBF6228799.1"/>
    <property type="molecule type" value="Genomic_DNA"/>
</dbReference>
<evidence type="ECO:0000259" key="3">
    <source>
        <dbReference type="Pfam" id="PF20469"/>
    </source>
</evidence>
<dbReference type="InterPro" id="IPR027417">
    <property type="entry name" value="P-loop_NTPase"/>
</dbReference>
<protein>
    <submittedName>
        <fullName evidence="4">AAA family ATPase</fullName>
    </submittedName>
</protein>
<dbReference type="PANTHER" id="PTHR43581:SF4">
    <property type="entry name" value="ATP_GTP PHOSPHATASE"/>
    <property type="match status" value="1"/>
</dbReference>
<feature type="domain" description="OLD protein-like TOPRIM" evidence="3">
    <location>
        <begin position="373"/>
        <end position="437"/>
    </location>
</feature>
<keyword evidence="5" id="KW-1185">Reference proteome</keyword>
<dbReference type="PANTHER" id="PTHR43581">
    <property type="entry name" value="ATP/GTP PHOSPHATASE"/>
    <property type="match status" value="1"/>
</dbReference>
<dbReference type="Pfam" id="PF20469">
    <property type="entry name" value="OLD-like_TOPRIM"/>
    <property type="match status" value="1"/>
</dbReference>
<evidence type="ECO:0000259" key="2">
    <source>
        <dbReference type="Pfam" id="PF13476"/>
    </source>
</evidence>
<feature type="domain" description="Rad50/SbcC-type AAA" evidence="2">
    <location>
        <begin position="4"/>
        <end position="77"/>
    </location>
</feature>
<dbReference type="InterPro" id="IPR003959">
    <property type="entry name" value="ATPase_AAA_core"/>
</dbReference>
<name>A0ABS0CEN9_9NOCA</name>
<dbReference type="Pfam" id="PF13304">
    <property type="entry name" value="AAA_21"/>
    <property type="match status" value="1"/>
</dbReference>
<dbReference type="CDD" id="cd01026">
    <property type="entry name" value="TOPRIM_OLD"/>
    <property type="match status" value="1"/>
</dbReference>
<evidence type="ECO:0000313" key="5">
    <source>
        <dbReference type="Proteomes" id="UP000807309"/>
    </source>
</evidence>
<dbReference type="SUPFAM" id="SSF52540">
    <property type="entry name" value="P-loop containing nucleoside triphosphate hydrolases"/>
    <property type="match status" value="1"/>
</dbReference>
<accession>A0ABS0CEN9</accession>